<comment type="caution">
    <text evidence="2">The sequence shown here is derived from an EMBL/GenBank/DDBJ whole genome shotgun (WGS) entry which is preliminary data.</text>
</comment>
<accession>A0A1V3NUM9</accession>
<dbReference type="OrthoDB" id="7058146at2"/>
<dbReference type="Pfam" id="PF05036">
    <property type="entry name" value="SPOR"/>
    <property type="match status" value="1"/>
</dbReference>
<dbReference type="InterPro" id="IPR036680">
    <property type="entry name" value="SPOR-like_sf"/>
</dbReference>
<sequence length="228" mass="25167">MRSLALLLILLNVAFFYWHTAHQEPAPHLNGYAEVQPPSGVARLVLLDEREAPEALPETQPREAPEPAVVAVPALICETVGPLAEREAAEALQAALEEQGAAASLRTASREVPSTYWVYLPPRSSREAAQDLARSLTELGVEDLYVMGEGDFRHGLSLGLFSEHERARRRVRELEALGYSPQIEARFRTQTVYWLDLAVPADRVDALDVPETLGRMQRPCPGEALPQG</sequence>
<gene>
    <name evidence="2" type="ORF">B1C78_00125</name>
</gene>
<dbReference type="InterPro" id="IPR007730">
    <property type="entry name" value="SPOR-like_dom"/>
</dbReference>
<evidence type="ECO:0000313" key="3">
    <source>
        <dbReference type="Proteomes" id="UP000189462"/>
    </source>
</evidence>
<reference evidence="2 3" key="1">
    <citation type="submission" date="2017-02" db="EMBL/GenBank/DDBJ databases">
        <title>Genomic diversity within the haloalkaliphilic genus Thioalkalivibrio.</title>
        <authorList>
            <person name="Ahn A.-C."/>
            <person name="Meier-Kolthoff J."/>
            <person name="Overmars L."/>
            <person name="Richter M."/>
            <person name="Woyke T."/>
            <person name="Sorokin D.Y."/>
            <person name="Muyzer G."/>
        </authorList>
    </citation>
    <scope>NUCLEOTIDE SEQUENCE [LARGE SCALE GENOMIC DNA]</scope>
    <source>
        <strain evidence="2 3">ALJD</strain>
    </source>
</reference>
<dbReference type="STRING" id="108003.B1C78_00125"/>
<organism evidence="2 3">
    <name type="scientific">Thioalkalivibrio denitrificans</name>
    <dbReference type="NCBI Taxonomy" id="108003"/>
    <lineage>
        <taxon>Bacteria</taxon>
        <taxon>Pseudomonadati</taxon>
        <taxon>Pseudomonadota</taxon>
        <taxon>Gammaproteobacteria</taxon>
        <taxon>Chromatiales</taxon>
        <taxon>Ectothiorhodospiraceae</taxon>
        <taxon>Thioalkalivibrio</taxon>
    </lineage>
</organism>
<dbReference type="RefSeq" id="WP_077277122.1">
    <property type="nucleotide sequence ID" value="NZ_MVBK01000001.1"/>
</dbReference>
<protein>
    <submittedName>
        <fullName evidence="2">Sporulation protein</fullName>
    </submittedName>
</protein>
<proteinExistence type="predicted"/>
<feature type="domain" description="SPOR" evidence="1">
    <location>
        <begin position="70"/>
        <end position="149"/>
    </location>
</feature>
<dbReference type="Proteomes" id="UP000189462">
    <property type="component" value="Unassembled WGS sequence"/>
</dbReference>
<dbReference type="SUPFAM" id="SSF110997">
    <property type="entry name" value="Sporulation related repeat"/>
    <property type="match status" value="1"/>
</dbReference>
<name>A0A1V3NUM9_9GAMM</name>
<evidence type="ECO:0000313" key="2">
    <source>
        <dbReference type="EMBL" id="OOG28790.1"/>
    </source>
</evidence>
<dbReference type="Gene3D" id="3.30.70.1070">
    <property type="entry name" value="Sporulation related repeat"/>
    <property type="match status" value="1"/>
</dbReference>
<keyword evidence="3" id="KW-1185">Reference proteome</keyword>
<dbReference type="GO" id="GO:0042834">
    <property type="term" value="F:peptidoglycan binding"/>
    <property type="evidence" value="ECO:0007669"/>
    <property type="project" value="InterPro"/>
</dbReference>
<dbReference type="PROSITE" id="PS51724">
    <property type="entry name" value="SPOR"/>
    <property type="match status" value="1"/>
</dbReference>
<dbReference type="EMBL" id="MVBK01000001">
    <property type="protein sequence ID" value="OOG28790.1"/>
    <property type="molecule type" value="Genomic_DNA"/>
</dbReference>
<evidence type="ECO:0000259" key="1">
    <source>
        <dbReference type="PROSITE" id="PS51724"/>
    </source>
</evidence>
<dbReference type="AlphaFoldDB" id="A0A1V3NUM9"/>